<dbReference type="EMBL" id="CP056070">
    <property type="protein sequence ID" value="UKK01447.2"/>
    <property type="molecule type" value="Genomic_DNA"/>
</dbReference>
<reference evidence="1" key="1">
    <citation type="submission" date="2022-07" db="EMBL/GenBank/DDBJ databases">
        <title>Evaluation of T. orientalis genome assembly methods using nanopore sequencing and analysis of variation between genomes.</title>
        <authorList>
            <person name="Yam J."/>
            <person name="Micallef M.L."/>
            <person name="Liu M."/>
            <person name="Djordjevic S.P."/>
            <person name="Bogema D.R."/>
            <person name="Jenkins C."/>
        </authorList>
    </citation>
    <scope>NUCLEOTIDE SEQUENCE</scope>
    <source>
        <strain evidence="1">Goon Nure</strain>
    </source>
</reference>
<organism evidence="1 2">
    <name type="scientific">Theileria orientalis</name>
    <dbReference type="NCBI Taxonomy" id="68886"/>
    <lineage>
        <taxon>Eukaryota</taxon>
        <taxon>Sar</taxon>
        <taxon>Alveolata</taxon>
        <taxon>Apicomplexa</taxon>
        <taxon>Aconoidasida</taxon>
        <taxon>Piroplasmida</taxon>
        <taxon>Theileriidae</taxon>
        <taxon>Theileria</taxon>
    </lineage>
</organism>
<proteinExistence type="predicted"/>
<evidence type="ECO:0008006" key="3">
    <source>
        <dbReference type="Google" id="ProtNLM"/>
    </source>
</evidence>
<dbReference type="AlphaFoldDB" id="A0A976MBD4"/>
<name>A0A976MBD4_THEOR</name>
<evidence type="ECO:0000313" key="2">
    <source>
        <dbReference type="Proteomes" id="UP000244811"/>
    </source>
</evidence>
<protein>
    <recommendedName>
        <fullName evidence="3">Signal peptide-containing protein</fullName>
    </recommendedName>
</protein>
<gene>
    <name evidence="1" type="ORF">MACK_002261</name>
</gene>
<sequence>MKLYIYLFFTYLNLPKYNSLTFNLSNNSYLSTYHSKEEVGEVIIYTYRPKNPIRSIKYSDEHSLELPASNRIVRLIIITKGEDIKLVHITYTDLSRDNILDDLYYHKVNGEFARIQGDLFYVSLVKLSQTYKTLNLSSLVGDWFTCYDGLTEKKLCSFNNYYFLTKIVVGDKVLWENKSHFKVHSVEIGLKESEEGDIVKLKLYCYINNENKIIDHEFPISKTEADAISRFVERDQPKRKNSVTSQIHGPKVVHVIDTKQLKDIRLYFESDNGSSKNYKVRHNILLGLDNTYYEPTPGVELQCIKDGNTVIWSPSAQCKKFIHARFTYLSKSPVLLNIRYMNEIPKSCYGTKLVEVNEFFMKYNGWHTISEDKYNNKLEFLMNKKTKETMDSGVSYEYVLPPEEPATVESQDDPKNKNRLKDVKLELDPPDPNGFDKCSYLMDGLDTFFYHPKQGKSVKSVLDGSTVIWSSEPKFPRKLKHAKFAYKNNSHIFLTVLYSETDPKSKGEHKEVNKNDYFVKRDQWYNSPEDQFYEEFDKLKNKVTMRDVILNEKKSFEEHVSDLTFPTIKTEQGWMDQLRRKKPKERKIIPFQYNILDKDHEHLLVEANLKEKFAIYTPDVGYALTRLFDQKRLIWYQERDGLGCTTFYIDLSGDHPLLHLMLDDPINSHIYYKKMDNNWHIIDKKEYEEIRKPPNGPADPNDFFSV</sequence>
<dbReference type="Proteomes" id="UP000244811">
    <property type="component" value="Chromosome 3"/>
</dbReference>
<dbReference type="InterPro" id="IPR007480">
    <property type="entry name" value="DUF529"/>
</dbReference>
<accession>A0A976MBD4</accession>
<evidence type="ECO:0000313" key="1">
    <source>
        <dbReference type="EMBL" id="UKK01447.2"/>
    </source>
</evidence>
<dbReference type="Pfam" id="PF04385">
    <property type="entry name" value="FAINT"/>
    <property type="match status" value="1"/>
</dbReference>